<protein>
    <submittedName>
        <fullName evidence="1">Uncharacterized protein</fullName>
    </submittedName>
</protein>
<proteinExistence type="predicted"/>
<evidence type="ECO:0000313" key="2">
    <source>
        <dbReference type="Proteomes" id="UP001144096"/>
    </source>
</evidence>
<reference evidence="1" key="1">
    <citation type="submission" date="2022-06" db="EMBL/GenBank/DDBJ databases">
        <title>Amycolatopsis iheyaensis sp. nov., a new species of the genus Amycolatopsis isolated from soil in Iheya island, Japan.</title>
        <authorList>
            <person name="Ngamcharungchit C."/>
            <person name="Kanto H."/>
            <person name="Take A."/>
            <person name="Intra B."/>
            <person name="Matsumoto A."/>
            <person name="Panbangred W."/>
            <person name="Inahashi Y."/>
        </authorList>
    </citation>
    <scope>NUCLEOTIDE SEQUENCE</scope>
    <source>
        <strain evidence="1">OK19-0408</strain>
    </source>
</reference>
<organism evidence="1 2">
    <name type="scientific">Amycolatopsis iheyensis</name>
    <dbReference type="NCBI Taxonomy" id="2945988"/>
    <lineage>
        <taxon>Bacteria</taxon>
        <taxon>Bacillati</taxon>
        <taxon>Actinomycetota</taxon>
        <taxon>Actinomycetes</taxon>
        <taxon>Pseudonocardiales</taxon>
        <taxon>Pseudonocardiaceae</taxon>
        <taxon>Amycolatopsis</taxon>
    </lineage>
</organism>
<dbReference type="RefSeq" id="WP_257923331.1">
    <property type="nucleotide sequence ID" value="NZ_JAMXQV010000016.1"/>
</dbReference>
<keyword evidence="2" id="KW-1185">Reference proteome</keyword>
<dbReference type="Proteomes" id="UP001144096">
    <property type="component" value="Unassembled WGS sequence"/>
</dbReference>
<evidence type="ECO:0000313" key="1">
    <source>
        <dbReference type="EMBL" id="MCR6486759.1"/>
    </source>
</evidence>
<gene>
    <name evidence="1" type="ORF">M8542_28420</name>
</gene>
<dbReference type="AlphaFoldDB" id="A0A9X2SLR8"/>
<dbReference type="EMBL" id="JAMXQV010000016">
    <property type="protein sequence ID" value="MCR6486759.1"/>
    <property type="molecule type" value="Genomic_DNA"/>
</dbReference>
<sequence length="140" mass="15104">MSFLRRVFLGTGRLPDDARARLTAEGLVHLAEELPGSVRYRGYRAPGTRRSGAVDATTGALVITRQRLVVWLSAGEQKGKHIDVPLRGGRPEGIAVRAEGGRIILGYDPARFHPDRSGHVEVHLRTPDAARIAALLGGTP</sequence>
<name>A0A9X2SLR8_9PSEU</name>
<accession>A0A9X2SLR8</accession>
<comment type="caution">
    <text evidence="1">The sequence shown here is derived from an EMBL/GenBank/DDBJ whole genome shotgun (WGS) entry which is preliminary data.</text>
</comment>